<gene>
    <name evidence="1" type="ORF">LY79DRAFT_33631</name>
</gene>
<dbReference type="EMBL" id="JAHLJV010000010">
    <property type="protein sequence ID" value="KAK1596858.1"/>
    <property type="molecule type" value="Genomic_DNA"/>
</dbReference>
<dbReference type="GeneID" id="85436778"/>
<protein>
    <submittedName>
        <fullName evidence="1">Uncharacterized protein</fullName>
    </submittedName>
</protein>
<evidence type="ECO:0000313" key="2">
    <source>
        <dbReference type="Proteomes" id="UP001230504"/>
    </source>
</evidence>
<comment type="caution">
    <text evidence="1">The sequence shown here is derived from an EMBL/GenBank/DDBJ whole genome shotgun (WGS) entry which is preliminary data.</text>
</comment>
<name>A0AAD8Q6K1_9PEZI</name>
<organism evidence="1 2">
    <name type="scientific">Colletotrichum navitas</name>
    <dbReference type="NCBI Taxonomy" id="681940"/>
    <lineage>
        <taxon>Eukaryota</taxon>
        <taxon>Fungi</taxon>
        <taxon>Dikarya</taxon>
        <taxon>Ascomycota</taxon>
        <taxon>Pezizomycotina</taxon>
        <taxon>Sordariomycetes</taxon>
        <taxon>Hypocreomycetidae</taxon>
        <taxon>Glomerellales</taxon>
        <taxon>Glomerellaceae</taxon>
        <taxon>Colletotrichum</taxon>
        <taxon>Colletotrichum graminicola species complex</taxon>
    </lineage>
</organism>
<proteinExistence type="predicted"/>
<dbReference type="RefSeq" id="XP_060417695.1">
    <property type="nucleotide sequence ID" value="XM_060552538.1"/>
</dbReference>
<evidence type="ECO:0000313" key="1">
    <source>
        <dbReference type="EMBL" id="KAK1596858.1"/>
    </source>
</evidence>
<reference evidence="1" key="1">
    <citation type="submission" date="2021-06" db="EMBL/GenBank/DDBJ databases">
        <title>Comparative genomics, transcriptomics and evolutionary studies reveal genomic signatures of adaptation to plant cell wall in hemibiotrophic fungi.</title>
        <authorList>
            <consortium name="DOE Joint Genome Institute"/>
            <person name="Baroncelli R."/>
            <person name="Diaz J.F."/>
            <person name="Benocci T."/>
            <person name="Peng M."/>
            <person name="Battaglia E."/>
            <person name="Haridas S."/>
            <person name="Andreopoulos W."/>
            <person name="Labutti K."/>
            <person name="Pangilinan J."/>
            <person name="Floch G.L."/>
            <person name="Makela M.R."/>
            <person name="Henrissat B."/>
            <person name="Grigoriev I.V."/>
            <person name="Crouch J.A."/>
            <person name="De Vries R.P."/>
            <person name="Sukno S.A."/>
            <person name="Thon M.R."/>
        </authorList>
    </citation>
    <scope>NUCLEOTIDE SEQUENCE</scope>
    <source>
        <strain evidence="1">CBS 125086</strain>
    </source>
</reference>
<dbReference type="AlphaFoldDB" id="A0AAD8Q6K1"/>
<sequence length="310" mass="34912">MIFTEKVGSRVLIISMATPPNESSKCQKKQVFHRQEFPSFVYGVCDNHPFTEYQIVSSHVRINCRCGLVGPPWFPHRKVTAPHLFQPAACYLSTLFSRLCAPWPGKKRVVAPELLHSLNRSCEVVLATSVQYLIGKSLCWWLHIIGGLSSIGLAIPKHRISVITDKSSVVGPQQAAPIPASQARMMAIFSSCCLIYKRRRSLLASLDPCFLLRGRSLSHSQRSCWTWSTYGYTIMHAPYCKPSLDRRAPVERRLFFSVASFTNAEPATRNWCHRVSYRCYRLANRASLPSCSNRAGLQHLLMNLKAAGSQ</sequence>
<dbReference type="Proteomes" id="UP001230504">
    <property type="component" value="Unassembled WGS sequence"/>
</dbReference>
<accession>A0AAD8Q6K1</accession>
<keyword evidence="2" id="KW-1185">Reference proteome</keyword>